<feature type="coiled-coil region" evidence="1">
    <location>
        <begin position="738"/>
        <end position="790"/>
    </location>
</feature>
<evidence type="ECO:0000313" key="4">
    <source>
        <dbReference type="EMBL" id="CAB4154007.1"/>
    </source>
</evidence>
<evidence type="ECO:0000313" key="5">
    <source>
        <dbReference type="EMBL" id="CAB4188362.1"/>
    </source>
</evidence>
<organism evidence="4">
    <name type="scientific">uncultured Caudovirales phage</name>
    <dbReference type="NCBI Taxonomy" id="2100421"/>
    <lineage>
        <taxon>Viruses</taxon>
        <taxon>Duplodnaviria</taxon>
        <taxon>Heunggongvirae</taxon>
        <taxon>Uroviricota</taxon>
        <taxon>Caudoviricetes</taxon>
        <taxon>Peduoviridae</taxon>
        <taxon>Maltschvirus</taxon>
        <taxon>Maltschvirus maltsch</taxon>
    </lineage>
</organism>
<feature type="compositionally biased region" description="Low complexity" evidence="2">
    <location>
        <begin position="914"/>
        <end position="931"/>
    </location>
</feature>
<name>A0A6J5N6H7_9CAUD</name>
<feature type="coiled-coil region" evidence="1">
    <location>
        <begin position="370"/>
        <end position="440"/>
    </location>
</feature>
<accession>A0A6J5N6H7</accession>
<dbReference type="EMBL" id="LR796602">
    <property type="protein sequence ID" value="CAB4154007.1"/>
    <property type="molecule type" value="Genomic_DNA"/>
</dbReference>
<protein>
    <submittedName>
        <fullName evidence="4">Uncharacterized protein</fullName>
    </submittedName>
</protein>
<evidence type="ECO:0000256" key="1">
    <source>
        <dbReference type="SAM" id="Coils"/>
    </source>
</evidence>
<feature type="region of interest" description="Disordered" evidence="2">
    <location>
        <begin position="899"/>
        <end position="936"/>
    </location>
</feature>
<dbReference type="EMBL" id="LR797124">
    <property type="protein sequence ID" value="CAB4188362.1"/>
    <property type="molecule type" value="Genomic_DNA"/>
</dbReference>
<dbReference type="EMBL" id="LR796500">
    <property type="protein sequence ID" value="CAB4148725.1"/>
    <property type="molecule type" value="Genomic_DNA"/>
</dbReference>
<proteinExistence type="predicted"/>
<evidence type="ECO:0000256" key="2">
    <source>
        <dbReference type="SAM" id="MobiDB-lite"/>
    </source>
</evidence>
<evidence type="ECO:0000313" key="3">
    <source>
        <dbReference type="EMBL" id="CAB4148725.1"/>
    </source>
</evidence>
<gene>
    <name evidence="5" type="ORF">UFOVP1178_16</name>
    <name evidence="3" type="ORF">UFOVP522_22</name>
    <name evidence="4" type="ORF">UFOVP624_49</name>
</gene>
<sequence>MATKEAVFKLRVDTGNSVADINAADKAIQGFNKDLQTTKTIQADSTGSDNFAAKLAAIDQKVKAGGLGIRELSRVIREYQSVAIAAGEESVVGRQAIAQAGALKDRIGDLQSQTKVASSDFKNLDLAIAGIGTGAAVFQGLTGAIALTGIENEELTKTMVKLQAAQGIANAVNQVALALNSDAVLGIQLRIGLEKVKNFVMGESASAAREAAVSEGVLSGANTAVGGSAIFASGALKALKVAMITTGVGALVVGVGFLVSKFMEASEASDKLKKAQKAAADAAKEQSKSIAQESGSFTLLISRLKDTNNGSVERKKLIKEVNATYGTTFTNLKDETKFQFALNQELKNYLAYQRAKYELQKNEKLIIANLEKQDEINRKLKESQNNLNKAVEEGAGKQKKTLEEGIITYVNLNDEATKIAENERENIKNLTKARDEAEKRFESYGGAANDAGAAIADLTNEGKKFIPVEQSKTDTIKEAKDAIDAQNEALAKAADIVQDKLSRETSAIESAEDLKISMMNEGKAKQLAILDETYGDFRDDLIKKANKNEIDAIDEKLKLGTLTEQQYRDELKVIMETGSKNFNDAENLLMTLTTTKLNEDKRRLSLSAQELEIDDINKSFDQKDLTEEQRLIKIQEINDKYAKIDKDKAAKNETEKRNTAKFLNDIMLNEQENALANIEFEDIDAKARLLELLNSTNANEKITQKQHDDALIKLEEEKQKKIKGIKEKGTESAKAIAKQQFEEDNQGLINIIEGAQKAQAFANEINAVINQAAEQKIQETNNRRDAELASLDAQQAKELSQAGLTAEQKTAIEEKFAIAKYNVQKKAFDQEDKLNRAKFNREKAMKMTSIVISTAEAVVKSLAENGGAPAGIPFAIATGALGAAQLAVVAASKYQGGTAPSMPSFSSGGGSTGASGEQFAPTTPATTTATAGLLGNGSNTPTTGQVFVLESDISQVQNNVMVAEQKSKF</sequence>
<reference evidence="4" key="1">
    <citation type="submission" date="2020-04" db="EMBL/GenBank/DDBJ databases">
        <authorList>
            <person name="Chiriac C."/>
            <person name="Salcher M."/>
            <person name="Ghai R."/>
            <person name="Kavagutti S V."/>
        </authorList>
    </citation>
    <scope>NUCLEOTIDE SEQUENCE</scope>
</reference>
<keyword evidence="1" id="KW-0175">Coiled coil</keyword>